<dbReference type="KEGG" id="hhy:Halhy_2342"/>
<evidence type="ECO:0000313" key="2">
    <source>
        <dbReference type="EMBL" id="AEE50219.1"/>
    </source>
</evidence>
<reference evidence="2 3" key="1">
    <citation type="journal article" date="2011" name="Stand. Genomic Sci.">
        <title>Complete genome sequence of Haliscomenobacter hydrossis type strain (O).</title>
        <authorList>
            <consortium name="US DOE Joint Genome Institute (JGI-PGF)"/>
            <person name="Daligault H."/>
            <person name="Lapidus A."/>
            <person name="Zeytun A."/>
            <person name="Nolan M."/>
            <person name="Lucas S."/>
            <person name="Del Rio T.G."/>
            <person name="Tice H."/>
            <person name="Cheng J.F."/>
            <person name="Tapia R."/>
            <person name="Han C."/>
            <person name="Goodwin L."/>
            <person name="Pitluck S."/>
            <person name="Liolios K."/>
            <person name="Pagani I."/>
            <person name="Ivanova N."/>
            <person name="Huntemann M."/>
            <person name="Mavromatis K."/>
            <person name="Mikhailova N."/>
            <person name="Pati A."/>
            <person name="Chen A."/>
            <person name="Palaniappan K."/>
            <person name="Land M."/>
            <person name="Hauser L."/>
            <person name="Brambilla E.M."/>
            <person name="Rohde M."/>
            <person name="Verbarg S."/>
            <person name="Goker M."/>
            <person name="Bristow J."/>
            <person name="Eisen J.A."/>
            <person name="Markowitz V."/>
            <person name="Hugenholtz P."/>
            <person name="Kyrpides N.C."/>
            <person name="Klenk H.P."/>
            <person name="Woyke T."/>
        </authorList>
    </citation>
    <scope>NUCLEOTIDE SEQUENCE [LARGE SCALE GENOMIC DNA]</scope>
    <source>
        <strain evidence="3">ATCC 27775 / DSM 1100 / LMG 10767 / O</strain>
    </source>
</reference>
<feature type="signal peptide" evidence="1">
    <location>
        <begin position="1"/>
        <end position="21"/>
    </location>
</feature>
<gene>
    <name evidence="2" type="ordered locus">Halhy_2342</name>
</gene>
<organism evidence="2 3">
    <name type="scientific">Haliscomenobacter hydrossis (strain ATCC 27775 / DSM 1100 / LMG 10767 / O)</name>
    <dbReference type="NCBI Taxonomy" id="760192"/>
    <lineage>
        <taxon>Bacteria</taxon>
        <taxon>Pseudomonadati</taxon>
        <taxon>Bacteroidota</taxon>
        <taxon>Saprospiria</taxon>
        <taxon>Saprospirales</taxon>
        <taxon>Haliscomenobacteraceae</taxon>
        <taxon>Haliscomenobacter</taxon>
    </lineage>
</organism>
<dbReference type="RefSeq" id="WP_013764769.1">
    <property type="nucleotide sequence ID" value="NC_015510.1"/>
</dbReference>
<evidence type="ECO:0000256" key="1">
    <source>
        <dbReference type="SAM" id="SignalP"/>
    </source>
</evidence>
<sequence length="1169" mass="133097">MREWRIIVVCFGLLSVLPGQAQQSPQSNWRRIQLQTCAAPGPLDTLLILPHTVQIREINSQRIIDTSWYRVQFNLLVWRVDTTQLQPPFELTYRTLPASLSQSWQLLDTSRLRQPGILGGTRIAIRNEAALIDFRQLNYSGNFSRGISLGNRQDLVLNSSFNLQLAGDLGDGVQILAAISDESIPLQPEGNTVQLQELDRVFVQLRKKDTQLTAGDYELNRPESYFMNYYKKLQGATYGQKAKLGSKGILQNSASVAVSRGKFSRNIITPGEGNQGPYKLRGPNNERFIIVLSGTEKVWLNGQRMQRGQDLDYIVDYNRGEISFTSRHLISRESRIIVEFEYADQNYLRTLVAAGVQYQTPILRTYVNLYQEQDSRSSTGGLSIGEVEREALQLAGDDPAKAVASGLRRQDEFVASRVFYEQRDTLLACGQRDSILVFSNNPQKAKYTASFSYLGPNQGHYLLAPAQTANERVYIWVPPDPITCAPQGEYAPVIALSTPQQQRMVTVGQQWTPNENTALHTEVALSHYDRNRFSAFDQQDDAGWAAFTQFRKRVLLGKKTAAPEMNLRLSYEAVQRNFRSLNPYRNPEFLRDWSLADFQGVGTVQAANEQIARLEWNLSRAGLGSISYGFNTFLRENQYRGTRHDLSGEGTWRGWQLKGLASSLQADAAGEERRFFRPQLSVDKVFKKLKNWSLGWAGEGEQNDRYARTQDSLTGSSFRYFSQRLYVKSPESKKWESGLEYVSRNDTRPIEGTYRPLTSAQEWRWNTRLQFKQAFGLNGNLTYRSLQSFQQQSNANTGNTLLGRIDLNTAIWKGLARATTTYELGSGQEPKLEFTYIRVAPGEGVYIWQDSLYNGDGIIQPNEMDIAPFQDQANYIRVATITDQYIRNNYVNWNQSVNLDPRARWFNAKTGLKSYLKTLAFQSSWRISRKVQDNEQALSWNPLALNLSDTNLVAASANGRHVLFINRASPKWEIQVGNTDTRSKLVQTTGFESRSLREYFVQGRWNLNKVLSLRLNVARGLRTADSELFNNKDFRLQFQKWEPQLTWQPASDFRSIFQYRYQTDQNTLEQTPTGATQHDLSVDFTYSKAAKSALRSKISWVNIDFRGMANSPTGFAILNGLQPGTNWLWNLSLDRQIAKNLQLRFSYEGRKTGEAKAVHVGRVQVGAVF</sequence>
<name>F4KV93_HALH1</name>
<keyword evidence="1" id="KW-0732">Signal</keyword>
<dbReference type="HOGENOM" id="CLU_275678_0_0_10"/>
<feature type="chain" id="PRO_5003316102" evidence="1">
    <location>
        <begin position="22"/>
        <end position="1169"/>
    </location>
</feature>
<dbReference type="eggNOG" id="COG3536">
    <property type="taxonomic scope" value="Bacteria"/>
</dbReference>
<dbReference type="Proteomes" id="UP000008461">
    <property type="component" value="Chromosome"/>
</dbReference>
<accession>F4KV93</accession>
<dbReference type="EMBL" id="CP002691">
    <property type="protein sequence ID" value="AEE50219.1"/>
    <property type="molecule type" value="Genomic_DNA"/>
</dbReference>
<evidence type="ECO:0000313" key="3">
    <source>
        <dbReference type="Proteomes" id="UP000008461"/>
    </source>
</evidence>
<dbReference type="OrthoDB" id="9815802at2"/>
<keyword evidence="3" id="KW-1185">Reference proteome</keyword>
<proteinExistence type="predicted"/>
<dbReference type="AlphaFoldDB" id="F4KV93"/>
<reference key="2">
    <citation type="submission" date="2011-04" db="EMBL/GenBank/DDBJ databases">
        <title>Complete sequence of chromosome of Haliscomenobacter hydrossis DSM 1100.</title>
        <authorList>
            <consortium name="US DOE Joint Genome Institute (JGI-PGF)"/>
            <person name="Lucas S."/>
            <person name="Han J."/>
            <person name="Lapidus A."/>
            <person name="Bruce D."/>
            <person name="Goodwin L."/>
            <person name="Pitluck S."/>
            <person name="Peters L."/>
            <person name="Kyrpides N."/>
            <person name="Mavromatis K."/>
            <person name="Ivanova N."/>
            <person name="Ovchinnikova G."/>
            <person name="Pagani I."/>
            <person name="Daligault H."/>
            <person name="Detter J.C."/>
            <person name="Han C."/>
            <person name="Land M."/>
            <person name="Hauser L."/>
            <person name="Markowitz V."/>
            <person name="Cheng J.-F."/>
            <person name="Hugenholtz P."/>
            <person name="Woyke T."/>
            <person name="Wu D."/>
            <person name="Verbarg S."/>
            <person name="Frueling A."/>
            <person name="Brambilla E."/>
            <person name="Klenk H.-P."/>
            <person name="Eisen J.A."/>
        </authorList>
    </citation>
    <scope>NUCLEOTIDE SEQUENCE</scope>
    <source>
        <strain>DSM 1100</strain>
    </source>
</reference>
<dbReference type="STRING" id="760192.Halhy_2342"/>
<protein>
    <submittedName>
        <fullName evidence="2">Uncharacterized protein</fullName>
    </submittedName>
</protein>